<comment type="similarity">
    <text evidence="2">Belongs to the ATPase A chain family.</text>
</comment>
<sequence>MSSTVLALTHTADPGFEPPGIADFNYPPIFPDTPFDFVTKPLLASVLAAIIVFVFFTLGARKGALVPGRFQFAVESVYTFIRNGIARDVIGHDFAKYVPYLVTAFAFIAVNNLFGIIPLIQFPTLARFGFPLMLAICSWLIYLGIGIRRAGFFGYFKSIMFPPGLPVFIYPLLAPIELIQVLVVRPFSLALRLTANMFAGHILLLLFTLGGTYMLTNESLVLKLLAPFSLAGAIGLTSFEAFIEVLQAYIFTLLSALYIAEAMSDEH</sequence>
<keyword evidence="6" id="KW-0375">Hydrogen ion transport</keyword>
<evidence type="ECO:0000256" key="10">
    <source>
        <dbReference type="ARBA" id="ARBA00023310"/>
    </source>
</evidence>
<evidence type="ECO:0000256" key="2">
    <source>
        <dbReference type="ARBA" id="ARBA00006810"/>
    </source>
</evidence>
<dbReference type="Pfam" id="PF00119">
    <property type="entry name" value="ATP-synt_A"/>
    <property type="match status" value="1"/>
</dbReference>
<feature type="transmembrane region" description="Helical" evidence="11">
    <location>
        <begin position="220"/>
        <end position="239"/>
    </location>
</feature>
<evidence type="ECO:0000256" key="3">
    <source>
        <dbReference type="ARBA" id="ARBA00022448"/>
    </source>
</evidence>
<dbReference type="GO" id="GO:0046933">
    <property type="term" value="F:proton-transporting ATP synthase activity, rotational mechanism"/>
    <property type="evidence" value="ECO:0007669"/>
    <property type="project" value="TreeGrafter"/>
</dbReference>
<feature type="transmembrane region" description="Helical" evidence="11">
    <location>
        <begin position="128"/>
        <end position="147"/>
    </location>
</feature>
<keyword evidence="10" id="KW-0066">ATP synthesis</keyword>
<dbReference type="AlphaFoldDB" id="A0A6J6IAN8"/>
<name>A0A6J6IAN8_9ZZZZ</name>
<gene>
    <name evidence="12" type="ORF">UFOPK1939_00331</name>
</gene>
<keyword evidence="7 11" id="KW-1133">Transmembrane helix</keyword>
<dbReference type="InterPro" id="IPR045083">
    <property type="entry name" value="ATP_synth_F0_asu_bact/mt"/>
</dbReference>
<evidence type="ECO:0000256" key="11">
    <source>
        <dbReference type="SAM" id="Phobius"/>
    </source>
</evidence>
<dbReference type="EMBL" id="CAEZVF010000031">
    <property type="protein sequence ID" value="CAB4617818.1"/>
    <property type="molecule type" value="Genomic_DNA"/>
</dbReference>
<dbReference type="InterPro" id="IPR000568">
    <property type="entry name" value="ATP_synth_F0_asu"/>
</dbReference>
<feature type="transmembrane region" description="Helical" evidence="11">
    <location>
        <begin position="97"/>
        <end position="122"/>
    </location>
</feature>
<keyword evidence="5 11" id="KW-0812">Transmembrane</keyword>
<keyword evidence="8" id="KW-0406">Ion transport</keyword>
<dbReference type="CDD" id="cd00310">
    <property type="entry name" value="ATP-synt_Fo_a_6"/>
    <property type="match status" value="1"/>
</dbReference>
<evidence type="ECO:0000256" key="7">
    <source>
        <dbReference type="ARBA" id="ARBA00022989"/>
    </source>
</evidence>
<evidence type="ECO:0000256" key="4">
    <source>
        <dbReference type="ARBA" id="ARBA00022547"/>
    </source>
</evidence>
<evidence type="ECO:0000256" key="1">
    <source>
        <dbReference type="ARBA" id="ARBA00004141"/>
    </source>
</evidence>
<organism evidence="12">
    <name type="scientific">freshwater metagenome</name>
    <dbReference type="NCBI Taxonomy" id="449393"/>
    <lineage>
        <taxon>unclassified sequences</taxon>
        <taxon>metagenomes</taxon>
        <taxon>ecological metagenomes</taxon>
    </lineage>
</organism>
<evidence type="ECO:0000313" key="12">
    <source>
        <dbReference type="EMBL" id="CAB4617818.1"/>
    </source>
</evidence>
<evidence type="ECO:0000256" key="8">
    <source>
        <dbReference type="ARBA" id="ARBA00023065"/>
    </source>
</evidence>
<dbReference type="PANTHER" id="PTHR11410:SF0">
    <property type="entry name" value="ATP SYNTHASE SUBUNIT A"/>
    <property type="match status" value="1"/>
</dbReference>
<keyword evidence="3" id="KW-0813">Transport</keyword>
<dbReference type="InterPro" id="IPR035908">
    <property type="entry name" value="F0_ATP_A_sf"/>
</dbReference>
<keyword evidence="4" id="KW-0138">CF(0)</keyword>
<dbReference type="PRINTS" id="PR00123">
    <property type="entry name" value="ATPASEA"/>
</dbReference>
<dbReference type="PROSITE" id="PS00449">
    <property type="entry name" value="ATPASE_A"/>
    <property type="match status" value="1"/>
</dbReference>
<feature type="transmembrane region" description="Helical" evidence="11">
    <location>
        <begin position="189"/>
        <end position="208"/>
    </location>
</feature>
<dbReference type="SUPFAM" id="SSF81336">
    <property type="entry name" value="F1F0 ATP synthase subunit A"/>
    <property type="match status" value="1"/>
</dbReference>
<proteinExistence type="inferred from homology"/>
<reference evidence="12" key="1">
    <citation type="submission" date="2020-05" db="EMBL/GenBank/DDBJ databases">
        <authorList>
            <person name="Chiriac C."/>
            <person name="Salcher M."/>
            <person name="Ghai R."/>
            <person name="Kavagutti S V."/>
        </authorList>
    </citation>
    <scope>NUCLEOTIDE SEQUENCE</scope>
</reference>
<dbReference type="InterPro" id="IPR023011">
    <property type="entry name" value="ATP_synth_F0_asu_AS"/>
</dbReference>
<comment type="subcellular location">
    <subcellularLocation>
        <location evidence="1">Membrane</location>
        <topology evidence="1">Multi-pass membrane protein</topology>
    </subcellularLocation>
</comment>
<dbReference type="PANTHER" id="PTHR11410">
    <property type="entry name" value="ATP SYNTHASE SUBUNIT A"/>
    <property type="match status" value="1"/>
</dbReference>
<accession>A0A6J6IAN8</accession>
<evidence type="ECO:0000256" key="6">
    <source>
        <dbReference type="ARBA" id="ARBA00022781"/>
    </source>
</evidence>
<evidence type="ECO:0000256" key="9">
    <source>
        <dbReference type="ARBA" id="ARBA00023136"/>
    </source>
</evidence>
<dbReference type="Gene3D" id="1.20.120.220">
    <property type="entry name" value="ATP synthase, F0 complex, subunit A"/>
    <property type="match status" value="1"/>
</dbReference>
<keyword evidence="9 11" id="KW-0472">Membrane</keyword>
<evidence type="ECO:0000256" key="5">
    <source>
        <dbReference type="ARBA" id="ARBA00022692"/>
    </source>
</evidence>
<protein>
    <submittedName>
        <fullName evidence="12">Unannotated protein</fullName>
    </submittedName>
</protein>
<feature type="transmembrane region" description="Helical" evidence="11">
    <location>
        <begin position="42"/>
        <end position="60"/>
    </location>
</feature>
<dbReference type="HAMAP" id="MF_01393">
    <property type="entry name" value="ATP_synth_a_bact"/>
    <property type="match status" value="1"/>
</dbReference>
<dbReference type="NCBIfam" id="TIGR01131">
    <property type="entry name" value="ATP_synt_6_or_A"/>
    <property type="match status" value="1"/>
</dbReference>
<feature type="transmembrane region" description="Helical" evidence="11">
    <location>
        <begin position="159"/>
        <end position="183"/>
    </location>
</feature>
<dbReference type="GO" id="GO:0045259">
    <property type="term" value="C:proton-transporting ATP synthase complex"/>
    <property type="evidence" value="ECO:0007669"/>
    <property type="project" value="UniProtKB-KW"/>
</dbReference>